<feature type="transmembrane region" description="Helical" evidence="1">
    <location>
        <begin position="49"/>
        <end position="68"/>
    </location>
</feature>
<sequence>MTRGAETAPPRPEPLDKEARRAFLQMTYDEKCGIAARCRDRAYQLTRNFVLGAFAITGFLATNADMALDTTHRAAGGAAVLIVTALCLFLLHQSYRVLYAILQIVANLERAAGFHTPGIYLDGPLYPVEAGSPERLEQGDYDRPTEYWYKTVVGIAGLLVSMSFAIL</sequence>
<feature type="transmembrane region" description="Helical" evidence="1">
    <location>
        <begin position="147"/>
        <end position="166"/>
    </location>
</feature>
<keyword evidence="3" id="KW-1185">Reference proteome</keyword>
<evidence type="ECO:0000313" key="3">
    <source>
        <dbReference type="Proteomes" id="UP000199372"/>
    </source>
</evidence>
<protein>
    <submittedName>
        <fullName evidence="2">Uncharacterized protein</fullName>
    </submittedName>
</protein>
<feature type="transmembrane region" description="Helical" evidence="1">
    <location>
        <begin position="74"/>
        <end position="91"/>
    </location>
</feature>
<keyword evidence="1" id="KW-1133">Transmembrane helix</keyword>
<name>A0A1H8DN58_9RHOB</name>
<evidence type="ECO:0000256" key="1">
    <source>
        <dbReference type="SAM" id="Phobius"/>
    </source>
</evidence>
<accession>A0A1H8DN58</accession>
<evidence type="ECO:0000313" key="2">
    <source>
        <dbReference type="EMBL" id="SEN08680.1"/>
    </source>
</evidence>
<dbReference type="AlphaFoldDB" id="A0A1H8DN58"/>
<dbReference type="Proteomes" id="UP000199372">
    <property type="component" value="Unassembled WGS sequence"/>
</dbReference>
<reference evidence="3" key="1">
    <citation type="submission" date="2016-10" db="EMBL/GenBank/DDBJ databases">
        <authorList>
            <person name="Varghese N."/>
            <person name="Submissions S."/>
        </authorList>
    </citation>
    <scope>NUCLEOTIDE SEQUENCE [LARGE SCALE GENOMIC DNA]</scope>
    <source>
        <strain evidence="3">DSM 26893</strain>
    </source>
</reference>
<keyword evidence="1" id="KW-0812">Transmembrane</keyword>
<dbReference type="EMBL" id="FOCM01000002">
    <property type="protein sequence ID" value="SEN08680.1"/>
    <property type="molecule type" value="Genomic_DNA"/>
</dbReference>
<proteinExistence type="predicted"/>
<gene>
    <name evidence="2" type="ORF">SAMN04488011_102406</name>
</gene>
<keyword evidence="1" id="KW-0472">Membrane</keyword>
<organism evidence="2 3">
    <name type="scientific">Palleronia pelagia</name>
    <dbReference type="NCBI Taxonomy" id="387096"/>
    <lineage>
        <taxon>Bacteria</taxon>
        <taxon>Pseudomonadati</taxon>
        <taxon>Pseudomonadota</taxon>
        <taxon>Alphaproteobacteria</taxon>
        <taxon>Rhodobacterales</taxon>
        <taxon>Roseobacteraceae</taxon>
        <taxon>Palleronia</taxon>
    </lineage>
</organism>